<dbReference type="InterPro" id="IPR011049">
    <property type="entry name" value="Serralysin-like_metalloprot_C"/>
</dbReference>
<proteinExistence type="predicted"/>
<dbReference type="EMBL" id="FOVP01000057">
    <property type="protein sequence ID" value="SFO43731.1"/>
    <property type="molecule type" value="Genomic_DNA"/>
</dbReference>
<dbReference type="PANTHER" id="PTHR38340:SF1">
    <property type="entry name" value="S-LAYER PROTEIN"/>
    <property type="match status" value="1"/>
</dbReference>
<dbReference type="Gene3D" id="2.150.10.10">
    <property type="entry name" value="Serralysin-like metalloprotease, C-terminal"/>
    <property type="match status" value="6"/>
</dbReference>
<dbReference type="Pfam" id="PF00353">
    <property type="entry name" value="HemolysinCabind"/>
    <property type="match status" value="9"/>
</dbReference>
<organism evidence="4 5">
    <name type="scientific">Roseovarius lutimaris</name>
    <dbReference type="NCBI Taxonomy" id="1005928"/>
    <lineage>
        <taxon>Bacteria</taxon>
        <taxon>Pseudomonadati</taxon>
        <taxon>Pseudomonadota</taxon>
        <taxon>Alphaproteobacteria</taxon>
        <taxon>Rhodobacterales</taxon>
        <taxon>Roseobacteraceae</taxon>
        <taxon>Roseovarius</taxon>
    </lineage>
</organism>
<name>A0A1I5H7A6_9RHOB</name>
<evidence type="ECO:0000256" key="2">
    <source>
        <dbReference type="ARBA" id="ARBA00022525"/>
    </source>
</evidence>
<evidence type="ECO:0000313" key="5">
    <source>
        <dbReference type="Proteomes" id="UP000198599"/>
    </source>
</evidence>
<dbReference type="PANTHER" id="PTHR38340">
    <property type="entry name" value="S-LAYER PROTEIN"/>
    <property type="match status" value="1"/>
</dbReference>
<accession>A0A1I5H7A6</accession>
<dbReference type="GO" id="GO:0005509">
    <property type="term" value="F:calcium ion binding"/>
    <property type="evidence" value="ECO:0007669"/>
    <property type="project" value="InterPro"/>
</dbReference>
<dbReference type="AlphaFoldDB" id="A0A1I5H7A6"/>
<feature type="compositionally biased region" description="Low complexity" evidence="3">
    <location>
        <begin position="582"/>
        <end position="611"/>
    </location>
</feature>
<dbReference type="GO" id="GO:0005576">
    <property type="term" value="C:extracellular region"/>
    <property type="evidence" value="ECO:0007669"/>
    <property type="project" value="UniProtKB-SubCell"/>
</dbReference>
<dbReference type="STRING" id="1005928.SAMN04487859_1572"/>
<dbReference type="PROSITE" id="PS00330">
    <property type="entry name" value="HEMOLYSIN_CALCIUM"/>
    <property type="match status" value="5"/>
</dbReference>
<gene>
    <name evidence="4" type="ORF">SAMN04487859_1572</name>
</gene>
<protein>
    <submittedName>
        <fullName evidence="4">Ca2+-binding protein, RTX toxin-related</fullName>
    </submittedName>
</protein>
<comment type="subcellular location">
    <subcellularLocation>
        <location evidence="1">Secreted</location>
    </subcellularLocation>
</comment>
<feature type="region of interest" description="Disordered" evidence="3">
    <location>
        <begin position="555"/>
        <end position="644"/>
    </location>
</feature>
<dbReference type="RefSeq" id="WP_092842485.1">
    <property type="nucleotide sequence ID" value="NZ_FOVP01000057.1"/>
</dbReference>
<dbReference type="Proteomes" id="UP000198599">
    <property type="component" value="Unassembled WGS sequence"/>
</dbReference>
<reference evidence="5" key="1">
    <citation type="submission" date="2016-10" db="EMBL/GenBank/DDBJ databases">
        <authorList>
            <person name="Varghese N."/>
            <person name="Submissions S."/>
        </authorList>
    </citation>
    <scope>NUCLEOTIDE SEQUENCE [LARGE SCALE GENOMIC DNA]</scope>
    <source>
        <strain evidence="5">DSM 28463</strain>
    </source>
</reference>
<dbReference type="PRINTS" id="PR00313">
    <property type="entry name" value="CABNDNGRPT"/>
</dbReference>
<dbReference type="SUPFAM" id="SSF51120">
    <property type="entry name" value="beta-Roll"/>
    <property type="match status" value="3"/>
</dbReference>
<evidence type="ECO:0000313" key="4">
    <source>
        <dbReference type="EMBL" id="SFO43731.1"/>
    </source>
</evidence>
<sequence>MNLFSISGVAVRRDDTINEDVVEVRPTTLEILVTDDVLNYRVVTPPSGEELLPVIELNNDADLNIAEIDGLDLLDPLNPDFETSLGFIDTPQGTLILLAFFDETTNTDFLYRIGGDDIPLPTTIAEFEALEVSITDGGQASGAFAPNQDIALTSFANTTVSELVLDDLLEGTDGNDLLIGGLGDDTLIGNDGDDFLDGGAGNDTLEGGAGDDLLIGGQGNDLINPGDNNPANGDFIDGGAGNDTIDFSDIVNGFVIVDYSSMSGPVTVDIDGEANTGSVAKGAQGTDTLINVQNPLLAGFVAGGLRVIGTAENDVFNLTAGENQWLTIRTGGGADTFNISGPGSVQADFFGTAVTANLEAGTIIQDGDTSVLNGTLWELRTGNAADSIIGTAADESFRPRGGDDTVDGGDGFDRLRYDDFGIEGVNANLATGVVTGTANLEDFTDTISNIEWLRGSDTADTLTGDDVANRLQGEAGDDRLAGGLGDDTIEGGDGTDTAVLGVALADAQASDVNGSIQIVSSEGTDIFESIEFFEFSDATVSRADLIDDGGIEGDTVLGSDGNDTLEGTVNDDTISGGDGDDAIAAGDGNDSIDGGDGNDNIAASDGNDVVNGDGGNDSVGGGPGDDTIDGGSGNDVIGGGLGDDNATGNIGNDIVNGGPGNDFLFGGEGNDTMGGSFGDDTIQGEAGDDSIGGGTGKDILNGNAGNDSIGGGEGDDTVNGDAGNDFLAGGGRNDVIDGGLGDDTINGGDGDDVMTGGEGADVFVFNFFKNGDDDVITDYEDGIDSFLIRTVNLDTGLANIDNGGNGLQGFVDALNITDTAAGAQMNIDGHLVTVEGVAAADLTLDDFSFI</sequence>
<evidence type="ECO:0000256" key="1">
    <source>
        <dbReference type="ARBA" id="ARBA00004613"/>
    </source>
</evidence>
<dbReference type="InterPro" id="IPR001343">
    <property type="entry name" value="Hemolysn_Ca-bd"/>
</dbReference>
<feature type="compositionally biased region" description="Gly residues" evidence="3">
    <location>
        <begin position="612"/>
        <end position="642"/>
    </location>
</feature>
<dbReference type="InterPro" id="IPR018511">
    <property type="entry name" value="Hemolysin-typ_Ca-bd_CS"/>
</dbReference>
<dbReference type="OrthoDB" id="7727094at2"/>
<dbReference type="InterPro" id="IPR050557">
    <property type="entry name" value="RTX_toxin/Mannuronan_C5-epim"/>
</dbReference>
<feature type="region of interest" description="Disordered" evidence="3">
    <location>
        <begin position="681"/>
        <end position="724"/>
    </location>
</feature>
<keyword evidence="5" id="KW-1185">Reference proteome</keyword>
<keyword evidence="2" id="KW-0964">Secreted</keyword>
<evidence type="ECO:0000256" key="3">
    <source>
        <dbReference type="SAM" id="MobiDB-lite"/>
    </source>
</evidence>